<protein>
    <recommendedName>
        <fullName evidence="3">N-acetyltransferase domain-containing protein</fullName>
    </recommendedName>
</protein>
<dbReference type="Gene3D" id="3.40.630.30">
    <property type="match status" value="1"/>
</dbReference>
<keyword evidence="1" id="KW-0808">Transferase</keyword>
<feature type="domain" description="N-acetyltransferase" evidence="3">
    <location>
        <begin position="6"/>
        <end position="209"/>
    </location>
</feature>
<reference evidence="4" key="1">
    <citation type="journal article" date="2014" name="Int. J. Syst. Evol. Microbiol.">
        <title>Complete genome sequence of Corynebacterium casei LMG S-19264T (=DSM 44701T), isolated from a smear-ripened cheese.</title>
        <authorList>
            <consortium name="US DOE Joint Genome Institute (JGI-PGF)"/>
            <person name="Walter F."/>
            <person name="Albersmeier A."/>
            <person name="Kalinowski J."/>
            <person name="Ruckert C."/>
        </authorList>
    </citation>
    <scope>NUCLEOTIDE SEQUENCE</scope>
    <source>
        <strain evidence="4">CGMCC 1.16134</strain>
    </source>
</reference>
<dbReference type="AlphaFoldDB" id="A0A917CJD3"/>
<dbReference type="InterPro" id="IPR050832">
    <property type="entry name" value="Bact_Acetyltransf"/>
</dbReference>
<dbReference type="Pfam" id="PF00583">
    <property type="entry name" value="Acetyltransf_1"/>
    <property type="match status" value="1"/>
</dbReference>
<proteinExistence type="predicted"/>
<dbReference type="PROSITE" id="PS51186">
    <property type="entry name" value="GNAT"/>
    <property type="match status" value="1"/>
</dbReference>
<keyword evidence="2" id="KW-0012">Acyltransferase</keyword>
<evidence type="ECO:0000256" key="2">
    <source>
        <dbReference type="ARBA" id="ARBA00023315"/>
    </source>
</evidence>
<dbReference type="GO" id="GO:0016747">
    <property type="term" value="F:acyltransferase activity, transferring groups other than amino-acyl groups"/>
    <property type="evidence" value="ECO:0007669"/>
    <property type="project" value="InterPro"/>
</dbReference>
<dbReference type="InterPro" id="IPR016181">
    <property type="entry name" value="Acyl_CoA_acyltransferase"/>
</dbReference>
<dbReference type="CDD" id="cd04301">
    <property type="entry name" value="NAT_SF"/>
    <property type="match status" value="1"/>
</dbReference>
<evidence type="ECO:0000259" key="3">
    <source>
        <dbReference type="PROSITE" id="PS51186"/>
    </source>
</evidence>
<organism evidence="4 5">
    <name type="scientific">Paenibacillus albidus</name>
    <dbReference type="NCBI Taxonomy" id="2041023"/>
    <lineage>
        <taxon>Bacteria</taxon>
        <taxon>Bacillati</taxon>
        <taxon>Bacillota</taxon>
        <taxon>Bacilli</taxon>
        <taxon>Bacillales</taxon>
        <taxon>Paenibacillaceae</taxon>
        <taxon>Paenibacillus</taxon>
    </lineage>
</organism>
<evidence type="ECO:0000313" key="5">
    <source>
        <dbReference type="Proteomes" id="UP000637643"/>
    </source>
</evidence>
<sequence>MTSTPITIEPMHSRYNPAVSRLLVHGFRGKFLTLAKLSEDQLAFFFEKLLNQLPDEGAGLRVVAMQNGEVIGTLALKWKPEHPIDPQGQHRPSWQDFDGLGKWSLLKLLLGLYYLDHKPKDRECYIADLSVHRDHRGKGIGKQLLQWARQYMQTQPFVDHLSLHVSERNQRAKQLYEQLFFRSYSKKNSFIRYLLFKEYDWDYMVLDHNTPYKECSYAEQRD</sequence>
<dbReference type="PANTHER" id="PTHR43877:SF2">
    <property type="entry name" value="AMINOALKYLPHOSPHONATE N-ACETYLTRANSFERASE-RELATED"/>
    <property type="match status" value="1"/>
</dbReference>
<dbReference type="PANTHER" id="PTHR43877">
    <property type="entry name" value="AMINOALKYLPHOSPHONATE N-ACETYLTRANSFERASE-RELATED-RELATED"/>
    <property type="match status" value="1"/>
</dbReference>
<keyword evidence="5" id="KW-1185">Reference proteome</keyword>
<dbReference type="RefSeq" id="WP_189027925.1">
    <property type="nucleotide sequence ID" value="NZ_BMKR01000017.1"/>
</dbReference>
<dbReference type="SUPFAM" id="SSF55729">
    <property type="entry name" value="Acyl-CoA N-acyltransferases (Nat)"/>
    <property type="match status" value="1"/>
</dbReference>
<evidence type="ECO:0000313" key="4">
    <source>
        <dbReference type="EMBL" id="GGF90692.1"/>
    </source>
</evidence>
<evidence type="ECO:0000256" key="1">
    <source>
        <dbReference type="ARBA" id="ARBA00022679"/>
    </source>
</evidence>
<dbReference type="Proteomes" id="UP000637643">
    <property type="component" value="Unassembled WGS sequence"/>
</dbReference>
<name>A0A917CJD3_9BACL</name>
<comment type="caution">
    <text evidence="4">The sequence shown here is derived from an EMBL/GenBank/DDBJ whole genome shotgun (WGS) entry which is preliminary data.</text>
</comment>
<dbReference type="InterPro" id="IPR000182">
    <property type="entry name" value="GNAT_dom"/>
</dbReference>
<gene>
    <name evidence="4" type="ORF">GCM10010912_39770</name>
</gene>
<reference evidence="4" key="2">
    <citation type="submission" date="2020-09" db="EMBL/GenBank/DDBJ databases">
        <authorList>
            <person name="Sun Q."/>
            <person name="Zhou Y."/>
        </authorList>
    </citation>
    <scope>NUCLEOTIDE SEQUENCE</scope>
    <source>
        <strain evidence="4">CGMCC 1.16134</strain>
    </source>
</reference>
<dbReference type="EMBL" id="BMKR01000017">
    <property type="protein sequence ID" value="GGF90692.1"/>
    <property type="molecule type" value="Genomic_DNA"/>
</dbReference>
<accession>A0A917CJD3</accession>